<name>A0AAE0IXF8_9PEZI</name>
<feature type="compositionally biased region" description="Low complexity" evidence="2">
    <location>
        <begin position="17"/>
        <end position="31"/>
    </location>
</feature>
<dbReference type="Proteomes" id="UP001286456">
    <property type="component" value="Unassembled WGS sequence"/>
</dbReference>
<proteinExistence type="predicted"/>
<reference evidence="3" key="1">
    <citation type="journal article" date="2023" name="Mol. Phylogenet. Evol.">
        <title>Genome-scale phylogeny and comparative genomics of the fungal order Sordariales.</title>
        <authorList>
            <person name="Hensen N."/>
            <person name="Bonometti L."/>
            <person name="Westerberg I."/>
            <person name="Brannstrom I.O."/>
            <person name="Guillou S."/>
            <person name="Cros-Aarteil S."/>
            <person name="Calhoun S."/>
            <person name="Haridas S."/>
            <person name="Kuo A."/>
            <person name="Mondo S."/>
            <person name="Pangilinan J."/>
            <person name="Riley R."/>
            <person name="LaButti K."/>
            <person name="Andreopoulos B."/>
            <person name="Lipzen A."/>
            <person name="Chen C."/>
            <person name="Yan M."/>
            <person name="Daum C."/>
            <person name="Ng V."/>
            <person name="Clum A."/>
            <person name="Steindorff A."/>
            <person name="Ohm R.A."/>
            <person name="Martin F."/>
            <person name="Silar P."/>
            <person name="Natvig D.O."/>
            <person name="Lalanne C."/>
            <person name="Gautier V."/>
            <person name="Ament-Velasquez S.L."/>
            <person name="Kruys A."/>
            <person name="Hutchinson M.I."/>
            <person name="Powell A.J."/>
            <person name="Barry K."/>
            <person name="Miller A.N."/>
            <person name="Grigoriev I.V."/>
            <person name="Debuchy R."/>
            <person name="Gladieux P."/>
            <person name="Hiltunen Thoren M."/>
            <person name="Johannesson H."/>
        </authorList>
    </citation>
    <scope>NUCLEOTIDE SEQUENCE</scope>
    <source>
        <strain evidence="3">SMH4131-1</strain>
    </source>
</reference>
<dbReference type="EMBL" id="JAUEPO010000002">
    <property type="protein sequence ID" value="KAK3333022.1"/>
    <property type="molecule type" value="Genomic_DNA"/>
</dbReference>
<evidence type="ECO:0000256" key="1">
    <source>
        <dbReference type="SAM" id="Coils"/>
    </source>
</evidence>
<evidence type="ECO:0000313" key="4">
    <source>
        <dbReference type="Proteomes" id="UP001286456"/>
    </source>
</evidence>
<feature type="compositionally biased region" description="Polar residues" evidence="2">
    <location>
        <begin position="1"/>
        <end position="11"/>
    </location>
</feature>
<accession>A0AAE0IXF8</accession>
<feature type="region of interest" description="Disordered" evidence="2">
    <location>
        <begin position="1"/>
        <end position="32"/>
    </location>
</feature>
<keyword evidence="1" id="KW-0175">Coiled coil</keyword>
<feature type="region of interest" description="Disordered" evidence="2">
    <location>
        <begin position="113"/>
        <end position="136"/>
    </location>
</feature>
<sequence>MSINMPPSLTFSDMLDDSSSASDGTAATADDVNVEELTTQVAHWKLTPDSSPDRDSTQSRSTVAMELVRTKRDLHNAKAETYTLRSQLASTTAQHNRLLHGILEMTLDAIEISSPDDDDNTHPSTPSNNLTTDPTHLTSAIHTNLSTLQTTLAQNKSSLSSLRAATTAYKSEIHRLTATQDHTETVLRLLLAKYTADMDILHEAITVSNFRLDAVQDEAHRTRAELICAGKELAASAAMEIANTNLRASKCEEEIGRVKGVVLAMEGEMTEIRDELVNVEKERDETLAMLARVQAELQTANQKTENALAKKRDAESETALTLGKLAVMKVQLQDVETKLDVARGEVEKSRALEAGARLCLRDARGEVQVLEGRVGQAEREVRDWRGRFDDARGEGRGLGGSWRGLLRSWAF</sequence>
<dbReference type="SUPFAM" id="SSF57997">
    <property type="entry name" value="Tropomyosin"/>
    <property type="match status" value="1"/>
</dbReference>
<organism evidence="3 4">
    <name type="scientific">Cercophora scortea</name>
    <dbReference type="NCBI Taxonomy" id="314031"/>
    <lineage>
        <taxon>Eukaryota</taxon>
        <taxon>Fungi</taxon>
        <taxon>Dikarya</taxon>
        <taxon>Ascomycota</taxon>
        <taxon>Pezizomycotina</taxon>
        <taxon>Sordariomycetes</taxon>
        <taxon>Sordariomycetidae</taxon>
        <taxon>Sordariales</taxon>
        <taxon>Lasiosphaeriaceae</taxon>
        <taxon>Cercophora</taxon>
    </lineage>
</organism>
<evidence type="ECO:0000256" key="2">
    <source>
        <dbReference type="SAM" id="MobiDB-lite"/>
    </source>
</evidence>
<dbReference type="AlphaFoldDB" id="A0AAE0IXF8"/>
<feature type="compositionally biased region" description="Polar residues" evidence="2">
    <location>
        <begin position="122"/>
        <end position="136"/>
    </location>
</feature>
<comment type="caution">
    <text evidence="3">The sequence shown here is derived from an EMBL/GenBank/DDBJ whole genome shotgun (WGS) entry which is preliminary data.</text>
</comment>
<keyword evidence="4" id="KW-1185">Reference proteome</keyword>
<reference evidence="3" key="2">
    <citation type="submission" date="2023-06" db="EMBL/GenBank/DDBJ databases">
        <authorList>
            <consortium name="Lawrence Berkeley National Laboratory"/>
            <person name="Haridas S."/>
            <person name="Hensen N."/>
            <person name="Bonometti L."/>
            <person name="Westerberg I."/>
            <person name="Brannstrom I.O."/>
            <person name="Guillou S."/>
            <person name="Cros-Aarteil S."/>
            <person name="Calhoun S."/>
            <person name="Kuo A."/>
            <person name="Mondo S."/>
            <person name="Pangilinan J."/>
            <person name="Riley R."/>
            <person name="Labutti K."/>
            <person name="Andreopoulos B."/>
            <person name="Lipzen A."/>
            <person name="Chen C."/>
            <person name="Yanf M."/>
            <person name="Daum C."/>
            <person name="Ng V."/>
            <person name="Clum A."/>
            <person name="Steindorff A."/>
            <person name="Ohm R."/>
            <person name="Martin F."/>
            <person name="Silar P."/>
            <person name="Natvig D."/>
            <person name="Lalanne C."/>
            <person name="Gautier V."/>
            <person name="Ament-Velasquez S.L."/>
            <person name="Kruys A."/>
            <person name="Hutchinson M.I."/>
            <person name="Powell A.J."/>
            <person name="Barry K."/>
            <person name="Miller A.N."/>
            <person name="Grigoriev I.V."/>
            <person name="Debuchy R."/>
            <person name="Gladieux P."/>
            <person name="Thoren M.H."/>
            <person name="Johannesson H."/>
        </authorList>
    </citation>
    <scope>NUCLEOTIDE SEQUENCE</scope>
    <source>
        <strain evidence="3">SMH4131-1</strain>
    </source>
</reference>
<evidence type="ECO:0000313" key="3">
    <source>
        <dbReference type="EMBL" id="KAK3333022.1"/>
    </source>
</evidence>
<feature type="coiled-coil region" evidence="1">
    <location>
        <begin position="262"/>
        <end position="387"/>
    </location>
</feature>
<protein>
    <submittedName>
        <fullName evidence="3">Uncharacterized protein</fullName>
    </submittedName>
</protein>
<gene>
    <name evidence="3" type="ORF">B0T19DRAFT_439825</name>
</gene>